<name>A0A1W0E6W7_9MICR</name>
<dbReference type="EMBL" id="MNPJ01000014">
    <property type="protein sequence ID" value="OQS54978.1"/>
    <property type="molecule type" value="Genomic_DNA"/>
</dbReference>
<proteinExistence type="predicted"/>
<feature type="coiled-coil region" evidence="1">
    <location>
        <begin position="60"/>
        <end position="185"/>
    </location>
</feature>
<dbReference type="AlphaFoldDB" id="A0A1W0E6W7"/>
<keyword evidence="1" id="KW-0175">Coiled coil</keyword>
<evidence type="ECO:0000313" key="2">
    <source>
        <dbReference type="EMBL" id="OQS54978.1"/>
    </source>
</evidence>
<accession>A0A1W0E6W7</accession>
<reference evidence="2 3" key="1">
    <citation type="journal article" date="2017" name="Environ. Microbiol.">
        <title>Decay of the glycolytic pathway and adaptation to intranuclear parasitism within Enterocytozoonidae microsporidia.</title>
        <authorList>
            <person name="Wiredu Boakye D."/>
            <person name="Jaroenlak P."/>
            <person name="Prachumwat A."/>
            <person name="Williams T.A."/>
            <person name="Bateman K.S."/>
            <person name="Itsathitphaisarn O."/>
            <person name="Sritunyalucksana K."/>
            <person name="Paszkiewicz K.H."/>
            <person name="Moore K.A."/>
            <person name="Stentiford G.D."/>
            <person name="Williams B.A."/>
        </authorList>
    </citation>
    <scope>NUCLEOTIDE SEQUENCE [LARGE SCALE GENOMIC DNA]</scope>
    <source>
        <strain evidence="2 3">TH1</strain>
    </source>
</reference>
<dbReference type="Proteomes" id="UP000192758">
    <property type="component" value="Unassembled WGS sequence"/>
</dbReference>
<evidence type="ECO:0000313" key="3">
    <source>
        <dbReference type="Proteomes" id="UP000192758"/>
    </source>
</evidence>
<evidence type="ECO:0000256" key="1">
    <source>
        <dbReference type="SAM" id="Coils"/>
    </source>
</evidence>
<comment type="caution">
    <text evidence="2">The sequence shown here is derived from an EMBL/GenBank/DDBJ whole genome shotgun (WGS) entry which is preliminary data.</text>
</comment>
<gene>
    <name evidence="2" type="ORF">EHP00_1343</name>
</gene>
<organism evidence="2 3">
    <name type="scientific">Ecytonucleospora hepatopenaei</name>
    <dbReference type="NCBI Taxonomy" id="646526"/>
    <lineage>
        <taxon>Eukaryota</taxon>
        <taxon>Fungi</taxon>
        <taxon>Fungi incertae sedis</taxon>
        <taxon>Microsporidia</taxon>
        <taxon>Enterocytozoonidae</taxon>
        <taxon>Ecytonucleospora</taxon>
    </lineage>
</organism>
<keyword evidence="3" id="KW-1185">Reference proteome</keyword>
<sequence length="295" mass="34793">MEQIEKTQSNLDDVELGKLEAEFEALTEYFTNVKFAYRERESKLYFYEKLENNEECALDSKVLEQAKNNLHEVKEAYEKREENMKVLSGEIFDLQSKLQLSETKKKELKREVDAMKMNRDRLKVIKNNLKNQNSIKEQLEKAKVANAEKIKSINFMQAKLEGNDLQELLQEETKLQEKKKSLISRVKRMTIVNTENNMEDIYFWQKALLSFNKKLFGEIKHEISSDGNTLTISCLTESEEISRVEIKIKKQKLTDIQIYGENIQKYMEEYVKIKETCLLLNDPKLILLFVANHNK</sequence>
<dbReference type="OrthoDB" id="2191229at2759"/>
<protein>
    <submittedName>
        <fullName evidence="2">Uncharacterized protein</fullName>
    </submittedName>
</protein>
<dbReference type="VEuPathDB" id="MicrosporidiaDB:EHP00_1343"/>